<keyword evidence="1" id="KW-1133">Transmembrane helix</keyword>
<evidence type="ECO:0000313" key="3">
    <source>
        <dbReference type="Proteomes" id="UP000192582"/>
    </source>
</evidence>
<keyword evidence="1" id="KW-0472">Membrane</keyword>
<evidence type="ECO:0000256" key="1">
    <source>
        <dbReference type="SAM" id="Phobius"/>
    </source>
</evidence>
<keyword evidence="1" id="KW-0812">Transmembrane</keyword>
<evidence type="ECO:0000313" key="2">
    <source>
        <dbReference type="EMBL" id="SMB78135.1"/>
    </source>
</evidence>
<keyword evidence="3" id="KW-1185">Reference proteome</keyword>
<dbReference type="RefSeq" id="WP_084045103.1">
    <property type="nucleotide sequence ID" value="NZ_FWWU01000002.1"/>
</dbReference>
<organism evidence="2 3">
    <name type="scientific">Deinococcus hopiensis KR-140</name>
    <dbReference type="NCBI Taxonomy" id="695939"/>
    <lineage>
        <taxon>Bacteria</taxon>
        <taxon>Thermotogati</taxon>
        <taxon>Deinococcota</taxon>
        <taxon>Deinococci</taxon>
        <taxon>Deinococcales</taxon>
        <taxon>Deinococcaceae</taxon>
        <taxon>Deinococcus</taxon>
    </lineage>
</organism>
<proteinExistence type="predicted"/>
<sequence length="228" mass="25832">MTPPDWFLQLLGGAAILALLMMLRPFVRIRRPVVRRHPAPPLLPRTDEMEQRWRTHVQRVMRPGALHVAFNRQSVSMGDDAVEHWRLLIFDGDLPLSTLLERPIHNVLASIQGGQATWLLQVYESLEEPVHQGDTTPARPGRVRVTDVAVVAQQWSAPHLLCPDFPISRIATGTLYARYLAQQDPGEVIAAYRPESSPREEVSYTSYTYTPGAVPPEKRTMIRLPPLR</sequence>
<gene>
    <name evidence="2" type="ORF">SAMN00790413_06500</name>
</gene>
<reference evidence="2 3" key="1">
    <citation type="submission" date="2017-04" db="EMBL/GenBank/DDBJ databases">
        <authorList>
            <person name="Afonso C.L."/>
            <person name="Miller P.J."/>
            <person name="Scott M.A."/>
            <person name="Spackman E."/>
            <person name="Goraichik I."/>
            <person name="Dimitrov K.M."/>
            <person name="Suarez D.L."/>
            <person name="Swayne D.E."/>
        </authorList>
    </citation>
    <scope>NUCLEOTIDE SEQUENCE [LARGE SCALE GENOMIC DNA]</scope>
    <source>
        <strain evidence="2 3">KR-140</strain>
    </source>
</reference>
<name>A0A1W1UAM5_9DEIO</name>
<feature type="transmembrane region" description="Helical" evidence="1">
    <location>
        <begin position="6"/>
        <end position="27"/>
    </location>
</feature>
<accession>A0A1W1UAM5</accession>
<protein>
    <submittedName>
        <fullName evidence="2">Uncharacterized protein</fullName>
    </submittedName>
</protein>
<dbReference type="AlphaFoldDB" id="A0A1W1UAM5"/>
<dbReference type="OrthoDB" id="70040at2"/>
<dbReference type="EMBL" id="FWWU01000002">
    <property type="protein sequence ID" value="SMB78135.1"/>
    <property type="molecule type" value="Genomic_DNA"/>
</dbReference>
<dbReference type="Proteomes" id="UP000192582">
    <property type="component" value="Unassembled WGS sequence"/>
</dbReference>